<gene>
    <name evidence="3" type="ORF">AJ80_08756</name>
</gene>
<feature type="domain" description="Sld7 C-terminal" evidence="2">
    <location>
        <begin position="404"/>
        <end position="536"/>
    </location>
</feature>
<dbReference type="EMBL" id="PDNA01000215">
    <property type="protein sequence ID" value="PGH03061.1"/>
    <property type="molecule type" value="Genomic_DNA"/>
</dbReference>
<dbReference type="OrthoDB" id="4205424at2759"/>
<dbReference type="AlphaFoldDB" id="A0A2B7X2Q4"/>
<sequence length="540" mass="58289">MEVWSGSIALNSTCQSSLNGISLIDPSCSRHGQSELPKDAKLAVATRVNPALVPYYVRTGPTLEVHTSDYDTAEWLKERILCDGLWQEDADDCSELATTQCPVGLLLTVEDSRRDSTNANGPSSRSVTEILVYGILSSPSLLSSPPTKRPPTPPISSAPNSVTRDAEPHAQPEKELRLYAAPICTALITRAHNLPSPPRSPEPADNTLPAIDQEPFAEFLPDIRSPSPKRKRMASLFDAAAEYHRRVRRNGGAAVAQLMAGSRPSSSSSSSQLARSVSYPKVKKENDAEQTAFNLSINSLSDSQSSIMNTGSVNKHKPRTLSISRLRRVPSLQSPLTTAAQTPTSRPNTPRSRALSVSSRRSTPVPLLREASSLASQVPLDQSFASSTTQDVVARSQSDIIATNKALLTRTILTCMRFYGFHRNSSKAGNSSSSSAPQARGNINPHAPETEPTETGTPVPVSTSPDADDDEEEFKAMYHATYRASSFALRRYFKGPVADAMIASLETGLSSPQDLGMVLEREKAMDVVDSVLKLFCEGNG</sequence>
<feature type="region of interest" description="Disordered" evidence="1">
    <location>
        <begin position="304"/>
        <end position="364"/>
    </location>
</feature>
<feature type="compositionally biased region" description="Pro residues" evidence="1">
    <location>
        <begin position="147"/>
        <end position="156"/>
    </location>
</feature>
<dbReference type="STRING" id="1447883.A0A2B7X2Q4"/>
<feature type="compositionally biased region" description="Low complexity" evidence="1">
    <location>
        <begin position="426"/>
        <end position="436"/>
    </location>
</feature>
<proteinExistence type="predicted"/>
<feature type="region of interest" description="Disordered" evidence="1">
    <location>
        <begin position="141"/>
        <end position="173"/>
    </location>
</feature>
<organism evidence="3 4">
    <name type="scientific">Polytolypa hystricis (strain UAMH7299)</name>
    <dbReference type="NCBI Taxonomy" id="1447883"/>
    <lineage>
        <taxon>Eukaryota</taxon>
        <taxon>Fungi</taxon>
        <taxon>Dikarya</taxon>
        <taxon>Ascomycota</taxon>
        <taxon>Pezizomycotina</taxon>
        <taxon>Eurotiomycetes</taxon>
        <taxon>Eurotiomycetidae</taxon>
        <taxon>Onygenales</taxon>
        <taxon>Onygenales incertae sedis</taxon>
        <taxon>Polytolypa</taxon>
    </lineage>
</organism>
<feature type="compositionally biased region" description="Low complexity" evidence="1">
    <location>
        <begin position="258"/>
        <end position="278"/>
    </location>
</feature>
<feature type="compositionally biased region" description="Basic and acidic residues" evidence="1">
    <location>
        <begin position="164"/>
        <end position="173"/>
    </location>
</feature>
<feature type="region of interest" description="Disordered" evidence="1">
    <location>
        <begin position="258"/>
        <end position="286"/>
    </location>
</feature>
<dbReference type="InterPro" id="IPR041260">
    <property type="entry name" value="Sld7_C"/>
</dbReference>
<dbReference type="Proteomes" id="UP000224634">
    <property type="component" value="Unassembled WGS sequence"/>
</dbReference>
<feature type="compositionally biased region" description="Low complexity" evidence="1">
    <location>
        <begin position="351"/>
        <end position="362"/>
    </location>
</feature>
<evidence type="ECO:0000256" key="1">
    <source>
        <dbReference type="SAM" id="MobiDB-lite"/>
    </source>
</evidence>
<keyword evidence="4" id="KW-1185">Reference proteome</keyword>
<evidence type="ECO:0000259" key="2">
    <source>
        <dbReference type="Pfam" id="PF18596"/>
    </source>
</evidence>
<reference evidence="3 4" key="1">
    <citation type="submission" date="2017-10" db="EMBL/GenBank/DDBJ databases">
        <title>Comparative genomics in systemic dimorphic fungi from Ajellomycetaceae.</title>
        <authorList>
            <person name="Munoz J.F."/>
            <person name="Mcewen J.G."/>
            <person name="Clay O.K."/>
            <person name="Cuomo C.A."/>
        </authorList>
    </citation>
    <scope>NUCLEOTIDE SEQUENCE [LARGE SCALE GENOMIC DNA]</scope>
    <source>
        <strain evidence="3 4">UAMH7299</strain>
    </source>
</reference>
<feature type="compositionally biased region" description="Polar residues" evidence="1">
    <location>
        <begin position="331"/>
        <end position="350"/>
    </location>
</feature>
<dbReference type="Pfam" id="PF18596">
    <property type="entry name" value="Sld7_C"/>
    <property type="match status" value="1"/>
</dbReference>
<evidence type="ECO:0000313" key="3">
    <source>
        <dbReference type="EMBL" id="PGH03061.1"/>
    </source>
</evidence>
<protein>
    <recommendedName>
        <fullName evidence="2">Sld7 C-terminal domain-containing protein</fullName>
    </recommendedName>
</protein>
<feature type="region of interest" description="Disordered" evidence="1">
    <location>
        <begin position="425"/>
        <end position="469"/>
    </location>
</feature>
<evidence type="ECO:0000313" key="4">
    <source>
        <dbReference type="Proteomes" id="UP000224634"/>
    </source>
</evidence>
<accession>A0A2B7X2Q4</accession>
<feature type="compositionally biased region" description="Low complexity" evidence="1">
    <location>
        <begin position="453"/>
        <end position="465"/>
    </location>
</feature>
<name>A0A2B7X2Q4_POLH7</name>
<comment type="caution">
    <text evidence="3">The sequence shown here is derived from an EMBL/GenBank/DDBJ whole genome shotgun (WGS) entry which is preliminary data.</text>
</comment>